<reference evidence="19" key="1">
    <citation type="journal article" date="2020" name="Nat. Commun.">
        <title>Genome sequence of the cluster root forming white lupin.</title>
        <authorList>
            <person name="Hufnagel B."/>
            <person name="Marques A."/>
            <person name="Soriano A."/>
            <person name="Marques L."/>
            <person name="Divol F."/>
            <person name="Doumas P."/>
            <person name="Sallet E."/>
            <person name="Mancinotti D."/>
            <person name="Carrere S."/>
            <person name="Marande W."/>
            <person name="Arribat S."/>
            <person name="Keller J."/>
            <person name="Huneau C."/>
            <person name="Blein T."/>
            <person name="Aime D."/>
            <person name="Laguerre M."/>
            <person name="Taylor J."/>
            <person name="Schubert V."/>
            <person name="Nelson M."/>
            <person name="Geu-Flores F."/>
            <person name="Crespi M."/>
            <person name="Gallardo-Guerrero K."/>
            <person name="Delaux P.-M."/>
            <person name="Salse J."/>
            <person name="Berges H."/>
            <person name="Guyot R."/>
            <person name="Gouzy J."/>
            <person name="Peret B."/>
        </authorList>
    </citation>
    <scope>NUCLEOTIDE SEQUENCE [LARGE SCALE GENOMIC DNA]</scope>
    <source>
        <strain evidence="19">cv. Amiga</strain>
    </source>
</reference>
<comment type="cofactor">
    <cofactor evidence="1">
        <name>L-ascorbate</name>
        <dbReference type="ChEBI" id="CHEBI:38290"/>
    </cofactor>
</comment>
<evidence type="ECO:0000256" key="7">
    <source>
        <dbReference type="ARBA" id="ARBA00022824"/>
    </source>
</evidence>
<comment type="similarity">
    <text evidence="3">Belongs to the P4HA family.</text>
</comment>
<keyword evidence="9" id="KW-0735">Signal-anchor</keyword>
<dbReference type="PANTHER" id="PTHR10869:SF238">
    <property type="entry name" value="PROLYL 4-HYDROXYLASE 6-RELATED"/>
    <property type="match status" value="1"/>
</dbReference>
<feature type="domain" description="Fe2OG dioxygenase" evidence="16">
    <location>
        <begin position="89"/>
        <end position="199"/>
    </location>
</feature>
<dbReference type="InterPro" id="IPR044862">
    <property type="entry name" value="Pro_4_hyd_alph_FE2OG_OXY"/>
</dbReference>
<dbReference type="PROSITE" id="PS51471">
    <property type="entry name" value="FE2OG_OXY"/>
    <property type="match status" value="1"/>
</dbReference>
<dbReference type="Pfam" id="PF13640">
    <property type="entry name" value="2OG-FeII_Oxy_3"/>
    <property type="match status" value="1"/>
</dbReference>
<dbReference type="SMART" id="SM00702">
    <property type="entry name" value="P4Hc"/>
    <property type="match status" value="1"/>
</dbReference>
<keyword evidence="6" id="KW-0479">Metal-binding</keyword>
<sequence>MFDPTLVTQVSWRPRAFLYEGFLSEKECDHLINMAKDKLHKSLVTNNESGKAMLSKARTCSGMFFTKTQDEIISEIESRVATWTFLPRENDEPIQVLCYKHDQQYESHFDYFNDKFNQKIGGNRMATVLMYLSNVEKGGETVFPKSESWHLIFTVKPKKGDALLFFSLHLNATTDTRSLHRSCPVIEGEKWSATKWIHVGDLDKAYENQYRKDCDDEHENCSRWTKAGECEKNSLYMIGKGDMKGNCMKSCNVC</sequence>
<evidence type="ECO:0000256" key="1">
    <source>
        <dbReference type="ARBA" id="ARBA00001961"/>
    </source>
</evidence>
<dbReference type="Proteomes" id="UP000447434">
    <property type="component" value="Chromosome 3"/>
</dbReference>
<evidence type="ECO:0000256" key="15">
    <source>
        <dbReference type="ARBA" id="ARBA00049169"/>
    </source>
</evidence>
<evidence type="ECO:0000256" key="11">
    <source>
        <dbReference type="ARBA" id="ARBA00023002"/>
    </source>
</evidence>
<dbReference type="GO" id="GO:0005789">
    <property type="term" value="C:endoplasmic reticulum membrane"/>
    <property type="evidence" value="ECO:0007669"/>
    <property type="project" value="UniProtKB-SubCell"/>
</dbReference>
<keyword evidence="10" id="KW-1133">Transmembrane helix</keyword>
<keyword evidence="5" id="KW-0812">Transmembrane</keyword>
<evidence type="ECO:0000256" key="5">
    <source>
        <dbReference type="ARBA" id="ARBA00022692"/>
    </source>
</evidence>
<evidence type="ECO:0000256" key="12">
    <source>
        <dbReference type="ARBA" id="ARBA00023004"/>
    </source>
</evidence>
<evidence type="ECO:0000256" key="9">
    <source>
        <dbReference type="ARBA" id="ARBA00022968"/>
    </source>
</evidence>
<dbReference type="EC" id="1.14.11.2" evidence="4"/>
<comment type="caution">
    <text evidence="18">The sequence shown here is derived from an EMBL/GenBank/DDBJ whole genome shotgun (WGS) entry which is preliminary data.</text>
</comment>
<organism evidence="18 19">
    <name type="scientific">Lupinus albus</name>
    <name type="common">White lupine</name>
    <name type="synonym">Lupinus termis</name>
    <dbReference type="NCBI Taxonomy" id="3870"/>
    <lineage>
        <taxon>Eukaryota</taxon>
        <taxon>Viridiplantae</taxon>
        <taxon>Streptophyta</taxon>
        <taxon>Embryophyta</taxon>
        <taxon>Tracheophyta</taxon>
        <taxon>Spermatophyta</taxon>
        <taxon>Magnoliopsida</taxon>
        <taxon>eudicotyledons</taxon>
        <taxon>Gunneridae</taxon>
        <taxon>Pentapetalae</taxon>
        <taxon>rosids</taxon>
        <taxon>fabids</taxon>
        <taxon>Fabales</taxon>
        <taxon>Fabaceae</taxon>
        <taxon>Papilionoideae</taxon>
        <taxon>50 kb inversion clade</taxon>
        <taxon>genistoids sensu lato</taxon>
        <taxon>core genistoids</taxon>
        <taxon>Genisteae</taxon>
        <taxon>Lupinus</taxon>
    </lineage>
</organism>
<protein>
    <recommendedName>
        <fullName evidence="4">procollagen-proline 4-dioxygenase</fullName>
        <ecNumber evidence="4">1.14.11.2</ecNumber>
    </recommendedName>
</protein>
<comment type="catalytic activity">
    <reaction evidence="15">
        <text>L-prolyl-[collagen] + 2-oxoglutarate + O2 = trans-4-hydroxy-L-prolyl-[collagen] + succinate + CO2</text>
        <dbReference type="Rhea" id="RHEA:18945"/>
        <dbReference type="Rhea" id="RHEA-COMP:11676"/>
        <dbReference type="Rhea" id="RHEA-COMP:11680"/>
        <dbReference type="ChEBI" id="CHEBI:15379"/>
        <dbReference type="ChEBI" id="CHEBI:16526"/>
        <dbReference type="ChEBI" id="CHEBI:16810"/>
        <dbReference type="ChEBI" id="CHEBI:30031"/>
        <dbReference type="ChEBI" id="CHEBI:50342"/>
        <dbReference type="ChEBI" id="CHEBI:61965"/>
        <dbReference type="EC" id="1.14.11.2"/>
    </reaction>
</comment>
<evidence type="ECO:0000313" key="18">
    <source>
        <dbReference type="EMBL" id="KAE9618000.1"/>
    </source>
</evidence>
<evidence type="ECO:0000256" key="14">
    <source>
        <dbReference type="ARBA" id="ARBA00023180"/>
    </source>
</evidence>
<dbReference type="Gene3D" id="2.60.120.620">
    <property type="entry name" value="q2cbj1_9rhob like domain"/>
    <property type="match status" value="1"/>
</dbReference>
<dbReference type="InterPro" id="IPR006620">
    <property type="entry name" value="Pro_4_hyd_alph"/>
</dbReference>
<dbReference type="AlphaFoldDB" id="A0A6A4QVX6"/>
<accession>A0A6A4QVX6</accession>
<keyword evidence="8 18" id="KW-0223">Dioxygenase</keyword>
<keyword evidence="14" id="KW-0325">Glycoprotein</keyword>
<evidence type="ECO:0000256" key="3">
    <source>
        <dbReference type="ARBA" id="ARBA00006511"/>
    </source>
</evidence>
<evidence type="ECO:0000259" key="17">
    <source>
        <dbReference type="PROSITE" id="PS51670"/>
    </source>
</evidence>
<evidence type="ECO:0000256" key="8">
    <source>
        <dbReference type="ARBA" id="ARBA00022964"/>
    </source>
</evidence>
<dbReference type="GO" id="GO:0031418">
    <property type="term" value="F:L-ascorbic acid binding"/>
    <property type="evidence" value="ECO:0007669"/>
    <property type="project" value="InterPro"/>
</dbReference>
<dbReference type="Pfam" id="PF01549">
    <property type="entry name" value="ShK"/>
    <property type="match status" value="1"/>
</dbReference>
<dbReference type="InterPro" id="IPR005123">
    <property type="entry name" value="Oxoglu/Fe-dep_dioxygenase_dom"/>
</dbReference>
<dbReference type="OrthoDB" id="420380at2759"/>
<keyword evidence="19" id="KW-1185">Reference proteome</keyword>
<dbReference type="EMBL" id="WOCE01000003">
    <property type="protein sequence ID" value="KAE9618000.1"/>
    <property type="molecule type" value="Genomic_DNA"/>
</dbReference>
<dbReference type="GO" id="GO:0004656">
    <property type="term" value="F:procollagen-proline 4-dioxygenase activity"/>
    <property type="evidence" value="ECO:0007669"/>
    <property type="project" value="UniProtKB-EC"/>
</dbReference>
<evidence type="ECO:0000256" key="10">
    <source>
        <dbReference type="ARBA" id="ARBA00022989"/>
    </source>
</evidence>
<evidence type="ECO:0000256" key="2">
    <source>
        <dbReference type="ARBA" id="ARBA00004648"/>
    </source>
</evidence>
<keyword evidence="7" id="KW-0256">Endoplasmic reticulum</keyword>
<gene>
    <name evidence="18" type="ORF">Lalb_Chr03g0041511</name>
</gene>
<keyword evidence="13" id="KW-0472">Membrane</keyword>
<evidence type="ECO:0000313" key="19">
    <source>
        <dbReference type="Proteomes" id="UP000447434"/>
    </source>
</evidence>
<dbReference type="PANTHER" id="PTHR10869">
    <property type="entry name" value="PROLYL 4-HYDROXYLASE ALPHA SUBUNIT"/>
    <property type="match status" value="1"/>
</dbReference>
<evidence type="ECO:0000256" key="4">
    <source>
        <dbReference type="ARBA" id="ARBA00012269"/>
    </source>
</evidence>
<keyword evidence="12" id="KW-0408">Iron</keyword>
<feature type="domain" description="ShKT" evidence="17">
    <location>
        <begin position="214"/>
        <end position="254"/>
    </location>
</feature>
<dbReference type="InterPro" id="IPR003582">
    <property type="entry name" value="ShKT_dom"/>
</dbReference>
<dbReference type="PROSITE" id="PS51670">
    <property type="entry name" value="SHKT"/>
    <property type="match status" value="1"/>
</dbReference>
<name>A0A6A4QVX6_LUPAL</name>
<evidence type="ECO:0000256" key="13">
    <source>
        <dbReference type="ARBA" id="ARBA00023136"/>
    </source>
</evidence>
<keyword evidence="11" id="KW-0560">Oxidoreductase</keyword>
<evidence type="ECO:0000256" key="6">
    <source>
        <dbReference type="ARBA" id="ARBA00022723"/>
    </source>
</evidence>
<dbReference type="InterPro" id="IPR045054">
    <property type="entry name" value="P4HA-like"/>
</dbReference>
<evidence type="ECO:0000259" key="16">
    <source>
        <dbReference type="PROSITE" id="PS51471"/>
    </source>
</evidence>
<dbReference type="FunFam" id="2.60.120.620:FF:000002">
    <property type="entry name" value="Prolyl 4-hydroxylase 4"/>
    <property type="match status" value="1"/>
</dbReference>
<proteinExistence type="inferred from homology"/>
<comment type="subcellular location">
    <subcellularLocation>
        <location evidence="2">Endoplasmic reticulum membrane</location>
        <topology evidence="2">Single-pass type II membrane protein</topology>
    </subcellularLocation>
</comment>
<dbReference type="GO" id="GO:0005506">
    <property type="term" value="F:iron ion binding"/>
    <property type="evidence" value="ECO:0007669"/>
    <property type="project" value="InterPro"/>
</dbReference>